<feature type="transmembrane region" description="Helical" evidence="6">
    <location>
        <begin position="115"/>
        <end position="136"/>
    </location>
</feature>
<organism evidence="8 9">
    <name type="scientific">Methylocystis iwaonis</name>
    <dbReference type="NCBI Taxonomy" id="2885079"/>
    <lineage>
        <taxon>Bacteria</taxon>
        <taxon>Pseudomonadati</taxon>
        <taxon>Pseudomonadota</taxon>
        <taxon>Alphaproteobacteria</taxon>
        <taxon>Hyphomicrobiales</taxon>
        <taxon>Methylocystaceae</taxon>
        <taxon>Methylocystis</taxon>
    </lineage>
</organism>
<dbReference type="InterPro" id="IPR016174">
    <property type="entry name" value="Di-haem_cyt_TM"/>
</dbReference>
<dbReference type="PANTHER" id="PTHR30485:SF2">
    <property type="entry name" value="BLL0597 PROTEIN"/>
    <property type="match status" value="1"/>
</dbReference>
<dbReference type="Gene3D" id="1.20.950.20">
    <property type="entry name" value="Transmembrane di-heme cytochromes, Chain C"/>
    <property type="match status" value="1"/>
</dbReference>
<keyword evidence="2" id="KW-1003">Cell membrane</keyword>
<reference evidence="8 9" key="1">
    <citation type="journal article" date="2023" name="Int. J. Syst. Evol. Microbiol.">
        <title>Methylocystis iwaonis sp. nov., a type II methane-oxidizing bacterium from surface soil of a rice paddy field in Japan, and emended description of the genus Methylocystis (ex Whittenbury et al. 1970) Bowman et al. 1993.</title>
        <authorList>
            <person name="Kaise H."/>
            <person name="Sawadogo J.B."/>
            <person name="Alam M.S."/>
            <person name="Ueno C."/>
            <person name="Dianou D."/>
            <person name="Shinjo R."/>
            <person name="Asakawa S."/>
        </authorList>
    </citation>
    <scope>NUCLEOTIDE SEQUENCE [LARGE SCALE GENOMIC DNA]</scope>
    <source>
        <strain evidence="8 9">SS37A-Re</strain>
    </source>
</reference>
<evidence type="ECO:0000313" key="9">
    <source>
        <dbReference type="Proteomes" id="UP001317629"/>
    </source>
</evidence>
<gene>
    <name evidence="8" type="ORF">SS37A_31680</name>
</gene>
<evidence type="ECO:0000256" key="2">
    <source>
        <dbReference type="ARBA" id="ARBA00022475"/>
    </source>
</evidence>
<dbReference type="Pfam" id="PF01292">
    <property type="entry name" value="Ni_hydr_CYTB"/>
    <property type="match status" value="1"/>
</dbReference>
<feature type="transmembrane region" description="Helical" evidence="6">
    <location>
        <begin position="31"/>
        <end position="47"/>
    </location>
</feature>
<sequence>MTTIENDRLSSATSYSETRTYRKVWDWPTRFFHWSLVAAFAGAYASNKLGAAYFSLHLFFGYAVIVLVTFRIVWGFVGARHARFASFLKGPRSVLHYVSAVGRGRHTRYVGHNPLGALMVIALLAALGAQAAFGLFGDDEIFNAGPLAPLVSKDASLLLTSLHRKLFYLILAAVFVHVAAVLAHVVVAREPIIRAMVTGSKPSEFVPAEETLRSSRGAVAFLLFVAIVAAFAFGLRFVPGAQVDIAAF</sequence>
<dbReference type="EMBL" id="AP027142">
    <property type="protein sequence ID" value="BDV35639.1"/>
    <property type="molecule type" value="Genomic_DNA"/>
</dbReference>
<keyword evidence="3 6" id="KW-0812">Transmembrane</keyword>
<accession>A0ABM8EC97</accession>
<feature type="transmembrane region" description="Helical" evidence="6">
    <location>
        <begin position="166"/>
        <end position="187"/>
    </location>
</feature>
<evidence type="ECO:0000256" key="6">
    <source>
        <dbReference type="SAM" id="Phobius"/>
    </source>
</evidence>
<evidence type="ECO:0000256" key="4">
    <source>
        <dbReference type="ARBA" id="ARBA00022989"/>
    </source>
</evidence>
<dbReference type="InterPro" id="IPR011577">
    <property type="entry name" value="Cyt_b561_bac/Ni-Hgenase"/>
</dbReference>
<keyword evidence="4 6" id="KW-1133">Transmembrane helix</keyword>
<comment type="subcellular location">
    <subcellularLocation>
        <location evidence="1">Cell membrane</location>
        <topology evidence="1">Multi-pass membrane protein</topology>
    </subcellularLocation>
</comment>
<dbReference type="PANTHER" id="PTHR30485">
    <property type="entry name" value="NI/FE-HYDROGENASE 1 B-TYPE CYTOCHROME SUBUNIT"/>
    <property type="match status" value="1"/>
</dbReference>
<evidence type="ECO:0000259" key="7">
    <source>
        <dbReference type="Pfam" id="PF01292"/>
    </source>
</evidence>
<evidence type="ECO:0000256" key="5">
    <source>
        <dbReference type="ARBA" id="ARBA00023136"/>
    </source>
</evidence>
<keyword evidence="9" id="KW-1185">Reference proteome</keyword>
<dbReference type="SUPFAM" id="SSF81342">
    <property type="entry name" value="Transmembrane di-heme cytochromes"/>
    <property type="match status" value="1"/>
</dbReference>
<feature type="transmembrane region" description="Helical" evidence="6">
    <location>
        <begin position="59"/>
        <end position="79"/>
    </location>
</feature>
<protein>
    <submittedName>
        <fullName evidence="8">Cytochrome b561</fullName>
    </submittedName>
</protein>
<evidence type="ECO:0000256" key="3">
    <source>
        <dbReference type="ARBA" id="ARBA00022692"/>
    </source>
</evidence>
<feature type="transmembrane region" description="Helical" evidence="6">
    <location>
        <begin position="218"/>
        <end position="238"/>
    </location>
</feature>
<evidence type="ECO:0000256" key="1">
    <source>
        <dbReference type="ARBA" id="ARBA00004651"/>
    </source>
</evidence>
<dbReference type="Proteomes" id="UP001317629">
    <property type="component" value="Chromosome"/>
</dbReference>
<dbReference type="RefSeq" id="WP_281929130.1">
    <property type="nucleotide sequence ID" value="NZ_AP027142.1"/>
</dbReference>
<evidence type="ECO:0000313" key="8">
    <source>
        <dbReference type="EMBL" id="BDV35639.1"/>
    </source>
</evidence>
<dbReference type="InterPro" id="IPR051542">
    <property type="entry name" value="Hydrogenase_cytochrome"/>
</dbReference>
<proteinExistence type="predicted"/>
<keyword evidence="5 6" id="KW-0472">Membrane</keyword>
<feature type="domain" description="Cytochrome b561 bacterial/Ni-hydrogenase" evidence="7">
    <location>
        <begin position="24"/>
        <end position="199"/>
    </location>
</feature>
<name>A0ABM8EC97_9HYPH</name>